<accession>A0A4E9EM55</accession>
<feature type="region of interest" description="Disordered" evidence="1">
    <location>
        <begin position="30"/>
        <end position="99"/>
    </location>
</feature>
<dbReference type="EMBL" id="CAAKMV010000174">
    <property type="protein sequence ID" value="VIO63071.1"/>
    <property type="molecule type" value="Genomic_DNA"/>
</dbReference>
<organism evidence="2">
    <name type="scientific">Gibberella zeae</name>
    <name type="common">Wheat head blight fungus</name>
    <name type="synonym">Fusarium graminearum</name>
    <dbReference type="NCBI Taxonomy" id="5518"/>
    <lineage>
        <taxon>Eukaryota</taxon>
        <taxon>Fungi</taxon>
        <taxon>Dikarya</taxon>
        <taxon>Ascomycota</taxon>
        <taxon>Pezizomycotina</taxon>
        <taxon>Sordariomycetes</taxon>
        <taxon>Hypocreomycetidae</taxon>
        <taxon>Hypocreales</taxon>
        <taxon>Nectriaceae</taxon>
        <taxon>Fusarium</taxon>
    </lineage>
</organism>
<protein>
    <submittedName>
        <fullName evidence="2">Uncharacterized protein</fullName>
    </submittedName>
</protein>
<feature type="compositionally biased region" description="Low complexity" evidence="1">
    <location>
        <begin position="41"/>
        <end position="50"/>
    </location>
</feature>
<name>A0A4E9EM55_GIBZA</name>
<proteinExistence type="predicted"/>
<feature type="compositionally biased region" description="Basic and acidic residues" evidence="1">
    <location>
        <begin position="88"/>
        <end position="99"/>
    </location>
</feature>
<dbReference type="AlphaFoldDB" id="A0A4E9EM55"/>
<sequence length="99" mass="11072">MNRDMKLGNEPVMAENEKNCRFEGYFTYRPLSNLPTPPPSSRNSSAAQSPRTTLDDGEPLMPRFRDDPSRCGECPASLLHLPSSHPSSDSRPRAIKERA</sequence>
<evidence type="ECO:0000256" key="1">
    <source>
        <dbReference type="SAM" id="MobiDB-lite"/>
    </source>
</evidence>
<feature type="compositionally biased region" description="Low complexity" evidence="1">
    <location>
        <begin position="75"/>
        <end position="87"/>
    </location>
</feature>
<evidence type="ECO:0000313" key="2">
    <source>
        <dbReference type="EMBL" id="VIO63071.1"/>
    </source>
</evidence>
<reference evidence="2" key="1">
    <citation type="submission" date="2019-04" db="EMBL/GenBank/DDBJ databases">
        <authorList>
            <person name="Melise S."/>
            <person name="Noan J."/>
            <person name="Okalmin O."/>
        </authorList>
    </citation>
    <scope>NUCLEOTIDE SEQUENCE</scope>
    <source>
        <strain evidence="2">FN9</strain>
    </source>
</reference>
<gene>
    <name evidence="2" type="ORF">FUG_LOCUS511587</name>
</gene>